<organism evidence="1 2">
    <name type="scientific">Thermoproteota archaeon</name>
    <dbReference type="NCBI Taxonomy" id="2056631"/>
    <lineage>
        <taxon>Archaea</taxon>
        <taxon>Thermoproteota</taxon>
    </lineage>
</organism>
<dbReference type="SUPFAM" id="SSF102114">
    <property type="entry name" value="Radical SAM enzymes"/>
    <property type="match status" value="1"/>
</dbReference>
<dbReference type="Proteomes" id="UP000272051">
    <property type="component" value="Unassembled WGS sequence"/>
</dbReference>
<evidence type="ECO:0000313" key="1">
    <source>
        <dbReference type="EMBL" id="RLE50769.1"/>
    </source>
</evidence>
<evidence type="ECO:0000313" key="2">
    <source>
        <dbReference type="Proteomes" id="UP000272051"/>
    </source>
</evidence>
<comment type="caution">
    <text evidence="1">The sequence shown here is derived from an EMBL/GenBank/DDBJ whole genome shotgun (WGS) entry which is preliminary data.</text>
</comment>
<dbReference type="InterPro" id="IPR058240">
    <property type="entry name" value="rSAM_sf"/>
</dbReference>
<dbReference type="Gene3D" id="1.10.150.280">
    <property type="entry name" value="AF1531-like domain"/>
    <property type="match status" value="1"/>
</dbReference>
<dbReference type="SUPFAM" id="SSF47781">
    <property type="entry name" value="RuvA domain 2-like"/>
    <property type="match status" value="1"/>
</dbReference>
<dbReference type="AlphaFoldDB" id="A0A497EUF6"/>
<dbReference type="InterPro" id="IPR051675">
    <property type="entry name" value="Endo/Exo/Phosphatase_dom_1"/>
</dbReference>
<proteinExistence type="predicted"/>
<name>A0A497EUF6_9CREN</name>
<dbReference type="EMBL" id="QMQX01000160">
    <property type="protein sequence ID" value="RLE50769.1"/>
    <property type="molecule type" value="Genomic_DNA"/>
</dbReference>
<dbReference type="PANTHER" id="PTHR21180:SF9">
    <property type="entry name" value="TYPE II SECRETION SYSTEM PROTEIN K"/>
    <property type="match status" value="1"/>
</dbReference>
<dbReference type="InterPro" id="IPR013785">
    <property type="entry name" value="Aldolase_TIM"/>
</dbReference>
<gene>
    <name evidence="1" type="ORF">DRJ33_07175</name>
</gene>
<sequence length="271" mass="30979">PEDTMCEMLEAVELIRFKYGFDGYIHLKILPGTPYHQVKHACELADRVSINQEAPSQSFLAELSSQKDLKNDIITKQKWISLLLAKQGKGKQTTQYVVGAANETDLDILRAAYHSYRKLNMSRVYYSAFTPISDTPLENKPPTPKLREHRLYQADFLVRKYGFTLDDFQTMLNDEDMLPLSVDPKTAYALANKDLYPIDVNDADYWMLVKVPGIGLKTAKRILRYRRKVGPITSLRQLKDLGVIVSRALPFIKVNGWQNTLDIYVANLAYA</sequence>
<dbReference type="PANTHER" id="PTHR21180">
    <property type="entry name" value="ENDONUCLEASE/EXONUCLEASE/PHOSPHATASE FAMILY DOMAIN-CONTAINING PROTEIN 1"/>
    <property type="match status" value="1"/>
</dbReference>
<protein>
    <submittedName>
        <fullName evidence="1">DNA modification/repair radical SAM protein</fullName>
    </submittedName>
</protein>
<accession>A0A497EUF6</accession>
<dbReference type="Pfam" id="PF12836">
    <property type="entry name" value="HHH_3"/>
    <property type="match status" value="1"/>
</dbReference>
<dbReference type="Gene3D" id="3.20.20.70">
    <property type="entry name" value="Aldolase class I"/>
    <property type="match status" value="1"/>
</dbReference>
<dbReference type="InterPro" id="IPR010994">
    <property type="entry name" value="RuvA_2-like"/>
</dbReference>
<reference evidence="1 2" key="1">
    <citation type="submission" date="2018-06" db="EMBL/GenBank/DDBJ databases">
        <title>Extensive metabolic versatility and redundancy in microbially diverse, dynamic hydrothermal sediments.</title>
        <authorList>
            <person name="Dombrowski N."/>
            <person name="Teske A."/>
            <person name="Baker B.J."/>
        </authorList>
    </citation>
    <scope>NUCLEOTIDE SEQUENCE [LARGE SCALE GENOMIC DNA]</scope>
    <source>
        <strain evidence="1">B34_G17</strain>
    </source>
</reference>
<feature type="non-terminal residue" evidence="1">
    <location>
        <position position="1"/>
    </location>
</feature>